<keyword evidence="2" id="KW-1185">Reference proteome</keyword>
<dbReference type="EMBL" id="CP003539">
    <property type="protein sequence ID" value="AFX98406.1"/>
    <property type="molecule type" value="Genomic_DNA"/>
</dbReference>
<evidence type="ECO:0000313" key="1">
    <source>
        <dbReference type="EMBL" id="AFX98406.1"/>
    </source>
</evidence>
<protein>
    <submittedName>
        <fullName evidence="1">Uncharacterized protein</fullName>
    </submittedName>
</protein>
<name>K7ZCA1_9PROT</name>
<dbReference type="HOGENOM" id="CLU_3325977_0_0_5"/>
<reference evidence="1 2" key="1">
    <citation type="journal article" date="2012" name="Proc. Natl. Acad. Sci. U.S.A.">
        <title>Genome streamlining and chemical defense in a coral reef symbiosis.</title>
        <authorList>
            <person name="Kwan J.C."/>
            <person name="Donia M.S."/>
            <person name="Han A.W."/>
            <person name="Hirose E."/>
            <person name="Haygood M.G."/>
            <person name="Schmidt E.W."/>
        </authorList>
    </citation>
    <scope>NUCLEOTIDE SEQUENCE [LARGE SCALE GENOMIC DNA]</scope>
    <source>
        <strain evidence="1 2">L2</strain>
    </source>
</reference>
<proteinExistence type="predicted"/>
<dbReference type="KEGG" id="thal:A1OE_204"/>
<dbReference type="Proteomes" id="UP000010077">
    <property type="component" value="Chromosome"/>
</dbReference>
<organism evidence="1 2">
    <name type="scientific">Candidatus Endolissoclinum faulkneri L2</name>
    <dbReference type="NCBI Taxonomy" id="1193729"/>
    <lineage>
        <taxon>Bacteria</taxon>
        <taxon>Pseudomonadati</taxon>
        <taxon>Pseudomonadota</taxon>
        <taxon>Alphaproteobacteria</taxon>
        <taxon>Rhodospirillales</taxon>
        <taxon>Rhodospirillaceae</taxon>
        <taxon>Candidatus Endolissoclinum</taxon>
    </lineage>
</organism>
<evidence type="ECO:0000313" key="2">
    <source>
        <dbReference type="Proteomes" id="UP000010077"/>
    </source>
</evidence>
<dbReference type="AlphaFoldDB" id="K7ZCA1"/>
<accession>K7ZCA1</accession>
<gene>
    <name evidence="1" type="ORF">A1OE_204</name>
</gene>
<sequence>MGNSLVFFILNRSITCSLYRRLINYLLNFNHYINKTYF</sequence>